<name>A0ABS5EZQ7_9PROT</name>
<dbReference type="EMBL" id="JAAGBB010000017">
    <property type="protein sequence ID" value="MBR0665795.1"/>
    <property type="molecule type" value="Genomic_DNA"/>
</dbReference>
<dbReference type="InterPro" id="IPR036388">
    <property type="entry name" value="WH-like_DNA-bd_sf"/>
</dbReference>
<keyword evidence="4" id="KW-0804">Transcription</keyword>
<feature type="domain" description="HTH lysR-type" evidence="5">
    <location>
        <begin position="3"/>
        <end position="60"/>
    </location>
</feature>
<evidence type="ECO:0000256" key="4">
    <source>
        <dbReference type="ARBA" id="ARBA00023163"/>
    </source>
</evidence>
<gene>
    <name evidence="6" type="ORF">GXW71_15660</name>
</gene>
<dbReference type="InterPro" id="IPR036390">
    <property type="entry name" value="WH_DNA-bd_sf"/>
</dbReference>
<evidence type="ECO:0000313" key="7">
    <source>
        <dbReference type="Proteomes" id="UP001196870"/>
    </source>
</evidence>
<sequence length="304" mass="32350">MTLNLRELEVFRAVMECGNVTAAAEALRISQPAASKMLHQAEERLGFALFTRYRKRLIATAEAHALLPELIGAFTALQDMQRLADDLRAGRSGQLSVASVPALTTTMLPPAIKAFRDARPDVSVVLRSYTALETINMVADHRADIGLILGAAADRRIEARRLTASEVGCALPPDHPLKDKRILNAMDLRQHAIISLGPQQPVGAILARAFADAGLPGGIAIETSQSAAACALVRAGAGIAVLDGFGLQEARAQGLLVRPLRPRTLLDVSLVLARHRVPSRLAQAFVSLLDDSGQQARTAGDASS</sequence>
<dbReference type="Proteomes" id="UP001196870">
    <property type="component" value="Unassembled WGS sequence"/>
</dbReference>
<reference evidence="7" key="1">
    <citation type="journal article" date="2021" name="Syst. Appl. Microbiol.">
        <title>Roseomonas hellenica sp. nov., isolated from roots of wild-growing Alkanna tinctoria.</title>
        <authorList>
            <person name="Rat A."/>
            <person name="Naranjo H.D."/>
            <person name="Lebbe L."/>
            <person name="Cnockaert M."/>
            <person name="Krigas N."/>
            <person name="Grigoriadou K."/>
            <person name="Maloupa E."/>
            <person name="Willems A."/>
        </authorList>
    </citation>
    <scope>NUCLEOTIDE SEQUENCE [LARGE SCALE GENOMIC DNA]</scope>
    <source>
        <strain evidence="7">LMG 31523</strain>
    </source>
</reference>
<dbReference type="PRINTS" id="PR00039">
    <property type="entry name" value="HTHLYSR"/>
</dbReference>
<keyword evidence="7" id="KW-1185">Reference proteome</keyword>
<proteinExistence type="inferred from homology"/>
<organism evidence="6 7">
    <name type="scientific">Plastoroseomonas hellenica</name>
    <dbReference type="NCBI Taxonomy" id="2687306"/>
    <lineage>
        <taxon>Bacteria</taxon>
        <taxon>Pseudomonadati</taxon>
        <taxon>Pseudomonadota</taxon>
        <taxon>Alphaproteobacteria</taxon>
        <taxon>Acetobacterales</taxon>
        <taxon>Acetobacteraceae</taxon>
        <taxon>Plastoroseomonas</taxon>
    </lineage>
</organism>
<dbReference type="RefSeq" id="WP_211853463.1">
    <property type="nucleotide sequence ID" value="NZ_JAAGBB010000017.1"/>
</dbReference>
<dbReference type="Gene3D" id="1.10.10.10">
    <property type="entry name" value="Winged helix-like DNA-binding domain superfamily/Winged helix DNA-binding domain"/>
    <property type="match status" value="1"/>
</dbReference>
<dbReference type="Pfam" id="PF00126">
    <property type="entry name" value="HTH_1"/>
    <property type="match status" value="1"/>
</dbReference>
<evidence type="ECO:0000313" key="6">
    <source>
        <dbReference type="EMBL" id="MBR0665795.1"/>
    </source>
</evidence>
<dbReference type="Gene3D" id="3.40.190.290">
    <property type="match status" value="1"/>
</dbReference>
<evidence type="ECO:0000256" key="2">
    <source>
        <dbReference type="ARBA" id="ARBA00023015"/>
    </source>
</evidence>
<accession>A0ABS5EZQ7</accession>
<evidence type="ECO:0000256" key="3">
    <source>
        <dbReference type="ARBA" id="ARBA00023125"/>
    </source>
</evidence>
<dbReference type="PROSITE" id="PS50931">
    <property type="entry name" value="HTH_LYSR"/>
    <property type="match status" value="1"/>
</dbReference>
<keyword evidence="3" id="KW-0238">DNA-binding</keyword>
<dbReference type="InterPro" id="IPR000847">
    <property type="entry name" value="LysR_HTH_N"/>
</dbReference>
<comment type="caution">
    <text evidence="6">The sequence shown here is derived from an EMBL/GenBank/DDBJ whole genome shotgun (WGS) entry which is preliminary data.</text>
</comment>
<dbReference type="Pfam" id="PF03466">
    <property type="entry name" value="LysR_substrate"/>
    <property type="match status" value="1"/>
</dbReference>
<dbReference type="PANTHER" id="PTHR30427">
    <property type="entry name" value="TRANSCRIPTIONAL ACTIVATOR PROTEIN LYSR"/>
    <property type="match status" value="1"/>
</dbReference>
<dbReference type="PANTHER" id="PTHR30427:SF1">
    <property type="entry name" value="TRANSCRIPTIONAL ACTIVATOR PROTEIN LYSR"/>
    <property type="match status" value="1"/>
</dbReference>
<dbReference type="InterPro" id="IPR005119">
    <property type="entry name" value="LysR_subst-bd"/>
</dbReference>
<evidence type="ECO:0000259" key="5">
    <source>
        <dbReference type="PROSITE" id="PS50931"/>
    </source>
</evidence>
<comment type="similarity">
    <text evidence="1">Belongs to the LysR transcriptional regulatory family.</text>
</comment>
<protein>
    <submittedName>
        <fullName evidence="6">LysR family transcriptional regulator</fullName>
    </submittedName>
</protein>
<dbReference type="SUPFAM" id="SSF53850">
    <property type="entry name" value="Periplasmic binding protein-like II"/>
    <property type="match status" value="1"/>
</dbReference>
<dbReference type="SUPFAM" id="SSF46785">
    <property type="entry name" value="Winged helix' DNA-binding domain"/>
    <property type="match status" value="1"/>
</dbReference>
<evidence type="ECO:0000256" key="1">
    <source>
        <dbReference type="ARBA" id="ARBA00009437"/>
    </source>
</evidence>
<keyword evidence="2" id="KW-0805">Transcription regulation</keyword>